<keyword evidence="5 10" id="KW-0347">Helicase</keyword>
<feature type="domain" description="ATP-dependent helicase/deoxyribonuclease subunit B N-terminal" evidence="12">
    <location>
        <begin position="5"/>
        <end position="293"/>
    </location>
</feature>
<keyword evidence="1 10" id="KW-0540">Nuclease</keyword>
<evidence type="ECO:0000259" key="11">
    <source>
        <dbReference type="Pfam" id="PF12705"/>
    </source>
</evidence>
<dbReference type="InterPro" id="IPR049035">
    <property type="entry name" value="ADDB_N"/>
</dbReference>
<dbReference type="AlphaFoldDB" id="A0A1K2I8Q3"/>
<evidence type="ECO:0000256" key="9">
    <source>
        <dbReference type="ARBA" id="ARBA00023204"/>
    </source>
</evidence>
<accession>A0A1K2I8Q3</accession>
<keyword evidence="8 10" id="KW-0238">DNA-binding</keyword>
<dbReference type="PANTHER" id="PTHR30591">
    <property type="entry name" value="RECBCD ENZYME SUBUNIT RECC"/>
    <property type="match status" value="1"/>
</dbReference>
<evidence type="ECO:0000256" key="2">
    <source>
        <dbReference type="ARBA" id="ARBA00022741"/>
    </source>
</evidence>
<name>A0A1K2I8Q3_9LACO</name>
<evidence type="ECO:0000256" key="8">
    <source>
        <dbReference type="ARBA" id="ARBA00023125"/>
    </source>
</evidence>
<reference evidence="13" key="1">
    <citation type="submission" date="2016-11" db="EMBL/GenBank/DDBJ databases">
        <authorList>
            <person name="Jaros S."/>
            <person name="Januszkiewicz K."/>
            <person name="Wedrychowicz H."/>
        </authorList>
    </citation>
    <scope>NUCLEOTIDE SEQUENCE</scope>
    <source>
        <strain evidence="13">ACA-DC 565</strain>
    </source>
</reference>
<comment type="cofactor">
    <cofactor evidence="10">
        <name>Mg(2+)</name>
        <dbReference type="ChEBI" id="CHEBI:18420"/>
    </cofactor>
</comment>
<evidence type="ECO:0000259" key="12">
    <source>
        <dbReference type="Pfam" id="PF21445"/>
    </source>
</evidence>
<evidence type="ECO:0000256" key="3">
    <source>
        <dbReference type="ARBA" id="ARBA00022763"/>
    </source>
</evidence>
<keyword evidence="4 10" id="KW-0378">Hydrolase</keyword>
<feature type="domain" description="PD-(D/E)XK endonuclease-like" evidence="11">
    <location>
        <begin position="800"/>
        <end position="1059"/>
    </location>
</feature>
<evidence type="ECO:0000256" key="4">
    <source>
        <dbReference type="ARBA" id="ARBA00022801"/>
    </source>
</evidence>
<proteinExistence type="inferred from homology"/>
<keyword evidence="9 10" id="KW-0234">DNA repair</keyword>
<comment type="subunit">
    <text evidence="10">Heterodimer of AddA and RexB.</text>
</comment>
<dbReference type="SUPFAM" id="SSF52980">
    <property type="entry name" value="Restriction endonuclease-like"/>
    <property type="match status" value="1"/>
</dbReference>
<dbReference type="GO" id="GO:0004386">
    <property type="term" value="F:helicase activity"/>
    <property type="evidence" value="ECO:0007669"/>
    <property type="project" value="UniProtKB-KW"/>
</dbReference>
<keyword evidence="7 10" id="KW-0067">ATP-binding</keyword>
<dbReference type="Gene3D" id="3.40.50.300">
    <property type="entry name" value="P-loop containing nucleotide triphosphate hydrolases"/>
    <property type="match status" value="3"/>
</dbReference>
<evidence type="ECO:0000313" key="13">
    <source>
        <dbReference type="EMBL" id="SFZ88632.1"/>
    </source>
</evidence>
<comment type="similarity">
    <text evidence="10">Belongs to the helicase family. AddB/RexB type 2 subfamily.</text>
</comment>
<protein>
    <recommendedName>
        <fullName evidence="10">ATP-dependent helicase/deoxyribonuclease subunit B</fullName>
        <ecNumber evidence="10">3.1.-.-</ecNumber>
    </recommendedName>
    <alternativeName>
        <fullName evidence="10">ATP-dependent helicase/nuclease subunit RexB</fullName>
    </alternativeName>
</protein>
<evidence type="ECO:0000256" key="10">
    <source>
        <dbReference type="HAMAP-Rule" id="MF_01453"/>
    </source>
</evidence>
<organism evidence="13">
    <name type="scientific">Loigolactobacillus rennini</name>
    <dbReference type="NCBI Taxonomy" id="238013"/>
    <lineage>
        <taxon>Bacteria</taxon>
        <taxon>Bacillati</taxon>
        <taxon>Bacillota</taxon>
        <taxon>Bacilli</taxon>
        <taxon>Lactobacillales</taxon>
        <taxon>Lactobacillaceae</taxon>
        <taxon>Loigolactobacillus</taxon>
    </lineage>
</organism>
<dbReference type="InterPro" id="IPR027417">
    <property type="entry name" value="P-loop_NTPase"/>
</dbReference>
<dbReference type="Pfam" id="PF21445">
    <property type="entry name" value="ADDB_N"/>
    <property type="match status" value="1"/>
</dbReference>
<dbReference type="InterPro" id="IPR014141">
    <property type="entry name" value="DNA_helicase_suRexB"/>
</dbReference>
<evidence type="ECO:0000256" key="1">
    <source>
        <dbReference type="ARBA" id="ARBA00022722"/>
    </source>
</evidence>
<comment type="miscellaneous">
    <text evidence="10">Despite having helicase-like domains, this subunit does not have helicase activity.</text>
</comment>
<keyword evidence="2 10" id="KW-0547">Nucleotide-binding</keyword>
<dbReference type="GO" id="GO:0008409">
    <property type="term" value="F:5'-3' exonuclease activity"/>
    <property type="evidence" value="ECO:0007669"/>
    <property type="project" value="UniProtKB-UniRule"/>
</dbReference>
<evidence type="ECO:0000256" key="5">
    <source>
        <dbReference type="ARBA" id="ARBA00022806"/>
    </source>
</evidence>
<gene>
    <name evidence="10" type="primary">rexB</name>
    <name evidence="13" type="ORF">LREN565_1745</name>
</gene>
<dbReference type="EMBL" id="LT634362">
    <property type="protein sequence ID" value="SFZ88632.1"/>
    <property type="molecule type" value="Genomic_DNA"/>
</dbReference>
<dbReference type="InterPro" id="IPR011335">
    <property type="entry name" value="Restrct_endonuc-II-like"/>
</dbReference>
<comment type="caution">
    <text evidence="10">Lacks conserved residue(s) required for the propagation of feature annotation.</text>
</comment>
<dbReference type="InterPro" id="IPR038726">
    <property type="entry name" value="PDDEXK_AddAB-type"/>
</dbReference>
<evidence type="ECO:0000256" key="7">
    <source>
        <dbReference type="ARBA" id="ARBA00022840"/>
    </source>
</evidence>
<evidence type="ECO:0000256" key="6">
    <source>
        <dbReference type="ARBA" id="ARBA00022839"/>
    </source>
</evidence>
<dbReference type="GO" id="GO:0005524">
    <property type="term" value="F:ATP binding"/>
    <property type="evidence" value="ECO:0007669"/>
    <property type="project" value="UniProtKB-UniRule"/>
</dbReference>
<dbReference type="GO" id="GO:0016817">
    <property type="term" value="F:hydrolase activity, acting on acid anhydrides"/>
    <property type="evidence" value="ECO:0007669"/>
    <property type="project" value="InterPro"/>
</dbReference>
<dbReference type="HAMAP" id="MF_01453">
    <property type="entry name" value="AddB_type2"/>
    <property type="match status" value="1"/>
</dbReference>
<keyword evidence="6 10" id="KW-0269">Exonuclease</keyword>
<dbReference type="EC" id="3.1.-.-" evidence="10"/>
<dbReference type="GO" id="GO:0000724">
    <property type="term" value="P:double-strand break repair via homologous recombination"/>
    <property type="evidence" value="ECO:0007669"/>
    <property type="project" value="UniProtKB-UniRule"/>
</dbReference>
<dbReference type="SUPFAM" id="SSF52540">
    <property type="entry name" value="P-loop containing nucleoside triphosphate hydrolases"/>
    <property type="match status" value="1"/>
</dbReference>
<sequence>MSLKFILGPASTDRRAAVLEQLQKQLQADPKGQFFYIVPNHIKFSSEVDILTDLKRHQGNQDDFFAASRLQVFSFTRLAWFFMKNTPYYQIPRIGAAGLNMLVYQIMADLADKLTIYRGELAQPGFIAQVVRQLLALKTGCITAENLTQIAAELDQQSDIGAKVHDLALIYTQFSQAMQGRFIENTDLLGTLSDYLTQQDLSHTYFYVEGFSQLTAQENQLLLTVMQKAAGLTVGLMLDQPYRQQVPQKQNLFFKSGQLYHRLYQAARSLHVTILKDEMVQQARVNSDLQRLENFWRLSTNGSRHLSHEQLADSKSIQVIQADTRQTEIRQVATQIRQMVALKGYRYQDFLVLTRHLADYETIIAPIFKTFNIPIFDDLQRHMTDHPLVELINALFAVKQHYYRYQDMMRLLKTELLLPEVAGKPMPNNAYRQAVDLTENVVLKYGFTGKQWLRKEDWQFYRFEDQDFGTETTKDQARSEQVNLIRRFVKKTLPPFFKKLDQAKTGQDAAQIIYNFLVKRGVVAQLQDWRDQALEAGDLVKAAEPEQTWQVFCKMLDEYVTILGQVPFHADDLLALLQVGFSGASYSQIPSTLDQVLVSETGITQTAMRKVVFMIGSTDQVMPDRLMNEQLLSDDDQASLAPYLAEGTYLADDALTQLSCEPFLNYKAFLTPQQQLVFTYPLNDDGVTLKLSPYVDRIQQHFQLPLQVVQTRPALTDRKIAPFVGSKRSTLTHLVQIARDAMAQKVQLSVPWLYIYRLLQQDDNYQVLTENLLASLNYRNVPQKLRPEIVQALYGKTINTSISKLEEFYQNPYAYFLKYGLKLRERDVFELSPASAGEYYHMALDQLLRQIRQVGKKLSDLSVAEIDRLVDQILSQMIELPQFQVLTSSNRMAYLARQLAATIKQVAHALQRQSQRTQMAPFWTEVLFGHVSAEDGLKPLRFSLPKGHQVLVRGKIDRIDQMVLNDTAYLGIVDYKSGVRKFDFRDAYYGLALQMLTYLDAVLQNTASLIQNKQVKPKPAGALYLHLQNPKLKLKDVLRKGFEDALLAKNKYQGFLLNDAPLLENLDSDLAERTGSSKIYPLTKIKSGYSLHRSQLVTNEELNLLLKHDEALIKAAAAAIFAGNVALKPVKWPNNQTALQYSPFKAIMQFDAMLPENDYHHIAPIDRAQVIELLRKEKEENDGQKEN</sequence>
<dbReference type="GO" id="GO:0003690">
    <property type="term" value="F:double-stranded DNA binding"/>
    <property type="evidence" value="ECO:0007669"/>
    <property type="project" value="UniProtKB-UniRule"/>
</dbReference>
<dbReference type="Pfam" id="PF12705">
    <property type="entry name" value="PDDEXK_1"/>
    <property type="match status" value="1"/>
</dbReference>
<keyword evidence="3 10" id="KW-0227">DNA damage</keyword>
<comment type="function">
    <text evidence="10">The heterodimer acts as both an ATP-dependent DNA helicase and an ATP-dependent, dual-direction single-stranded exonuclease. Recognizes the chi site generating a DNA molecule suitable for the initiation of homologous recombination. This subunit has 5' -&gt; 3' nuclease activity but not helicase activity.</text>
</comment>
<dbReference type="PANTHER" id="PTHR30591:SF1">
    <property type="entry name" value="RECBCD ENZYME SUBUNIT RECC"/>
    <property type="match status" value="1"/>
</dbReference>